<gene>
    <name evidence="4" type="ORF">B0H16DRAFT_1538466</name>
</gene>
<dbReference type="Proteomes" id="UP001215598">
    <property type="component" value="Unassembled WGS sequence"/>
</dbReference>
<evidence type="ECO:0000256" key="1">
    <source>
        <dbReference type="ARBA" id="ARBA00022729"/>
    </source>
</evidence>
<organism evidence="4 5">
    <name type="scientific">Mycena metata</name>
    <dbReference type="NCBI Taxonomy" id="1033252"/>
    <lineage>
        <taxon>Eukaryota</taxon>
        <taxon>Fungi</taxon>
        <taxon>Dikarya</taxon>
        <taxon>Basidiomycota</taxon>
        <taxon>Agaricomycotina</taxon>
        <taxon>Agaricomycetes</taxon>
        <taxon>Agaricomycetidae</taxon>
        <taxon>Agaricales</taxon>
        <taxon>Marasmiineae</taxon>
        <taxon>Mycenaceae</taxon>
        <taxon>Mycena</taxon>
    </lineage>
</organism>
<name>A0AAD7NE76_9AGAR</name>
<protein>
    <submittedName>
        <fullName evidence="4">Uncharacterized protein</fullName>
    </submittedName>
</protein>
<dbReference type="InterPro" id="IPR036908">
    <property type="entry name" value="RlpA-like_sf"/>
</dbReference>
<evidence type="ECO:0000313" key="5">
    <source>
        <dbReference type="Proteomes" id="UP001215598"/>
    </source>
</evidence>
<proteinExistence type="predicted"/>
<dbReference type="SUPFAM" id="SSF50685">
    <property type="entry name" value="Barwin-like endoglucanases"/>
    <property type="match status" value="1"/>
</dbReference>
<keyword evidence="5" id="KW-1185">Reference proteome</keyword>
<keyword evidence="1 3" id="KW-0732">Signal</keyword>
<dbReference type="PANTHER" id="PTHR31836">
    <property type="match status" value="1"/>
</dbReference>
<dbReference type="Gene3D" id="2.40.40.10">
    <property type="entry name" value="RlpA-like domain"/>
    <property type="match status" value="1"/>
</dbReference>
<dbReference type="InterPro" id="IPR051477">
    <property type="entry name" value="Expansin_CellWall"/>
</dbReference>
<evidence type="ECO:0000313" key="4">
    <source>
        <dbReference type="EMBL" id="KAJ7756586.1"/>
    </source>
</evidence>
<sequence length="252" mass="26022">MFPLLSLLLIPAVVAHKAPAHNAHRAAAHNASLALRDGPGYRFSNYDAADSEGACGGWNSNSQYVVAMSQIDWDGGAHCNKQVYITYNGMSAVAEIVDECEECPHMALDFSQSLFGHFVGGEQNNEEVGYIYGGWVYGTGPSDSGDDDDTTTKKQTTTSTTQKATTHTTSTTSHTTSTSTTHTSTSTSTTASSASKSSSASAAAGASKSGAPSSTGSTAPSTPTGTDVQNIEDFTQALLNLAGLALQAPHAT</sequence>
<dbReference type="EMBL" id="JARKIB010000046">
    <property type="protein sequence ID" value="KAJ7756586.1"/>
    <property type="molecule type" value="Genomic_DNA"/>
</dbReference>
<dbReference type="AlphaFoldDB" id="A0AAD7NE76"/>
<feature type="compositionally biased region" description="Low complexity" evidence="2">
    <location>
        <begin position="153"/>
        <end position="226"/>
    </location>
</feature>
<evidence type="ECO:0000256" key="2">
    <source>
        <dbReference type="SAM" id="MobiDB-lite"/>
    </source>
</evidence>
<dbReference type="CDD" id="cd22191">
    <property type="entry name" value="DPBB_RlpA_EXP_N-like"/>
    <property type="match status" value="1"/>
</dbReference>
<evidence type="ECO:0000256" key="3">
    <source>
        <dbReference type="SAM" id="SignalP"/>
    </source>
</evidence>
<dbReference type="PANTHER" id="PTHR31836:SF28">
    <property type="entry name" value="SRCR DOMAIN-CONTAINING PROTEIN-RELATED"/>
    <property type="match status" value="1"/>
</dbReference>
<feature type="chain" id="PRO_5041956987" evidence="3">
    <location>
        <begin position="16"/>
        <end position="252"/>
    </location>
</feature>
<accession>A0AAD7NE76</accession>
<comment type="caution">
    <text evidence="4">The sequence shown here is derived from an EMBL/GenBank/DDBJ whole genome shotgun (WGS) entry which is preliminary data.</text>
</comment>
<feature type="signal peptide" evidence="3">
    <location>
        <begin position="1"/>
        <end position="15"/>
    </location>
</feature>
<feature type="region of interest" description="Disordered" evidence="2">
    <location>
        <begin position="143"/>
        <end position="228"/>
    </location>
</feature>
<reference evidence="4" key="1">
    <citation type="submission" date="2023-03" db="EMBL/GenBank/DDBJ databases">
        <title>Massive genome expansion in bonnet fungi (Mycena s.s.) driven by repeated elements and novel gene families across ecological guilds.</title>
        <authorList>
            <consortium name="Lawrence Berkeley National Laboratory"/>
            <person name="Harder C.B."/>
            <person name="Miyauchi S."/>
            <person name="Viragh M."/>
            <person name="Kuo A."/>
            <person name="Thoen E."/>
            <person name="Andreopoulos B."/>
            <person name="Lu D."/>
            <person name="Skrede I."/>
            <person name="Drula E."/>
            <person name="Henrissat B."/>
            <person name="Morin E."/>
            <person name="Kohler A."/>
            <person name="Barry K."/>
            <person name="LaButti K."/>
            <person name="Morin E."/>
            <person name="Salamov A."/>
            <person name="Lipzen A."/>
            <person name="Mereny Z."/>
            <person name="Hegedus B."/>
            <person name="Baldrian P."/>
            <person name="Stursova M."/>
            <person name="Weitz H."/>
            <person name="Taylor A."/>
            <person name="Grigoriev I.V."/>
            <person name="Nagy L.G."/>
            <person name="Martin F."/>
            <person name="Kauserud H."/>
        </authorList>
    </citation>
    <scope>NUCLEOTIDE SEQUENCE</scope>
    <source>
        <strain evidence="4">CBHHK182m</strain>
    </source>
</reference>